<name>A0ACC2UIL2_9FUNG</name>
<protein>
    <submittedName>
        <fullName evidence="1">Uncharacterized protein</fullName>
    </submittedName>
</protein>
<reference evidence="1" key="1">
    <citation type="submission" date="2022-04" db="EMBL/GenBank/DDBJ databases">
        <title>Genome of the entomopathogenic fungus Entomophthora muscae.</title>
        <authorList>
            <person name="Elya C."/>
            <person name="Lovett B.R."/>
            <person name="Lee E."/>
            <person name="Macias A.M."/>
            <person name="Hajek A.E."/>
            <person name="De Bivort B.L."/>
            <person name="Kasson M.T."/>
            <person name="De Fine Licht H.H."/>
            <person name="Stajich J.E."/>
        </authorList>
    </citation>
    <scope>NUCLEOTIDE SEQUENCE</scope>
    <source>
        <strain evidence="1">Berkeley</strain>
    </source>
</reference>
<evidence type="ECO:0000313" key="1">
    <source>
        <dbReference type="EMBL" id="KAJ9086688.1"/>
    </source>
</evidence>
<keyword evidence="2" id="KW-1185">Reference proteome</keyword>
<evidence type="ECO:0000313" key="2">
    <source>
        <dbReference type="Proteomes" id="UP001165960"/>
    </source>
</evidence>
<gene>
    <name evidence="1" type="ORF">DSO57_1001479</name>
</gene>
<comment type="caution">
    <text evidence="1">The sequence shown here is derived from an EMBL/GenBank/DDBJ whole genome shotgun (WGS) entry which is preliminary data.</text>
</comment>
<organism evidence="1 2">
    <name type="scientific">Entomophthora muscae</name>
    <dbReference type="NCBI Taxonomy" id="34485"/>
    <lineage>
        <taxon>Eukaryota</taxon>
        <taxon>Fungi</taxon>
        <taxon>Fungi incertae sedis</taxon>
        <taxon>Zoopagomycota</taxon>
        <taxon>Entomophthoromycotina</taxon>
        <taxon>Entomophthoromycetes</taxon>
        <taxon>Entomophthorales</taxon>
        <taxon>Entomophthoraceae</taxon>
        <taxon>Entomophthora</taxon>
    </lineage>
</organism>
<accession>A0ACC2UIL2</accession>
<dbReference type="Proteomes" id="UP001165960">
    <property type="component" value="Unassembled WGS sequence"/>
</dbReference>
<sequence>MQTQTSKYLYCSCLNIRISVLPENAVPSVDKCSLNHLNPDFQWSLLTSTNGVAYEHKTFVSRHRWDENWIAVRCLNCDMDVYAWDTTDSIDLTQTYRPILSCIKLKTEEEARKVRMLTTPEGGSFYSPAFKIRIFPERPERKDSSREGEQELSRPTLLEFHSELEETLKTFTKHQETAMQLRIEEFREEQRRNLQNEINSAKIAAKYLLQSTRCLTSSAPPFTQSQRKPIEIPSTSTTTPAVQDNDSDLEDFGQESTVQACALESGSEDFDSSFNDDIFDLDEDTKQPDFQSFSPSKTRVFAIQEEDTTVGSFASQGRYFPTKAPKFVPVDAKDDAKGNLEDVPDGDDFYVSQFATSMPIPINNHTSSIHFNISLKAEAEAEAEKSDQEDIGLIASKTYSEEKEKLFGRDSKLLSSNSMAN</sequence>
<proteinExistence type="predicted"/>
<dbReference type="EMBL" id="QTSX02000713">
    <property type="protein sequence ID" value="KAJ9086688.1"/>
    <property type="molecule type" value="Genomic_DNA"/>
</dbReference>